<dbReference type="GO" id="GO:0005886">
    <property type="term" value="C:plasma membrane"/>
    <property type="evidence" value="ECO:0007669"/>
    <property type="project" value="UniProtKB-SubCell"/>
</dbReference>
<feature type="transmembrane region" description="Helical" evidence="9">
    <location>
        <begin position="38"/>
        <end position="58"/>
    </location>
</feature>
<dbReference type="Ensembl" id="ENSXCOT00000008243.1">
    <property type="protein sequence ID" value="ENSXCOP00000008145.1"/>
    <property type="gene ID" value="ENSXCOG00000006249.1"/>
</dbReference>
<evidence type="ECO:0000256" key="9">
    <source>
        <dbReference type="SAM" id="Phobius"/>
    </source>
</evidence>
<dbReference type="Pfam" id="PF13520">
    <property type="entry name" value="AA_permease_2"/>
    <property type="match status" value="1"/>
</dbReference>
<evidence type="ECO:0000256" key="3">
    <source>
        <dbReference type="ARBA" id="ARBA00022448"/>
    </source>
</evidence>
<evidence type="ECO:0000256" key="8">
    <source>
        <dbReference type="ARBA" id="ARBA00023136"/>
    </source>
</evidence>
<feature type="transmembrane region" description="Helical" evidence="9">
    <location>
        <begin position="306"/>
        <end position="327"/>
    </location>
</feature>
<evidence type="ECO:0000256" key="4">
    <source>
        <dbReference type="ARBA" id="ARBA00022475"/>
    </source>
</evidence>
<evidence type="ECO:0000256" key="5">
    <source>
        <dbReference type="ARBA" id="ARBA00022692"/>
    </source>
</evidence>
<reference evidence="10" key="2">
    <citation type="submission" date="2025-09" db="UniProtKB">
        <authorList>
            <consortium name="Ensembl"/>
        </authorList>
    </citation>
    <scope>IDENTIFICATION</scope>
</reference>
<feature type="transmembrane region" description="Helical" evidence="9">
    <location>
        <begin position="106"/>
        <end position="123"/>
    </location>
</feature>
<evidence type="ECO:0000256" key="2">
    <source>
        <dbReference type="ARBA" id="ARBA00007040"/>
    </source>
</evidence>
<dbReference type="Gene3D" id="1.20.1740.10">
    <property type="entry name" value="Amino acid/polyamine transporter I"/>
    <property type="match status" value="1"/>
</dbReference>
<feature type="transmembrane region" description="Helical" evidence="9">
    <location>
        <begin position="70"/>
        <end position="94"/>
    </location>
</feature>
<reference evidence="10" key="1">
    <citation type="submission" date="2025-08" db="UniProtKB">
        <authorList>
            <consortium name="Ensembl"/>
        </authorList>
    </citation>
    <scope>IDENTIFICATION</scope>
</reference>
<dbReference type="AlphaFoldDB" id="A0A3B5LC88"/>
<dbReference type="PANTHER" id="PTHR11785:SF515">
    <property type="entry name" value="LARGE NEUTRAL AMINO ACIDS TRANSPORTER SMALL SUBUNIT 1"/>
    <property type="match status" value="1"/>
</dbReference>
<keyword evidence="8 9" id="KW-0472">Membrane</keyword>
<evidence type="ECO:0000256" key="1">
    <source>
        <dbReference type="ARBA" id="ARBA00004651"/>
    </source>
</evidence>
<dbReference type="InterPro" id="IPR002293">
    <property type="entry name" value="AA/rel_permease1"/>
</dbReference>
<feature type="transmembrane region" description="Helical" evidence="9">
    <location>
        <begin position="157"/>
        <end position="175"/>
    </location>
</feature>
<dbReference type="PANTHER" id="PTHR11785">
    <property type="entry name" value="AMINO ACID TRANSPORTER"/>
    <property type="match status" value="1"/>
</dbReference>
<keyword evidence="4" id="KW-1003">Cell membrane</keyword>
<keyword evidence="6" id="KW-0029">Amino-acid transport</keyword>
<keyword evidence="3" id="KW-0813">Transport</keyword>
<sequence length="465" mass="50535">LAGVGQKGREEDRQVTERMLSLLPAEAAEDGVALKRTITLMNGVAIIVGTIIGSGIFVTPTGVFREAGSVGLSLIVWAVCGVFSTVGALCYAELGTTISKSGGDYAYILEVYGSLLAFLKLWIELLIIRPSSQYIVAYVFATYLLKPIFPVCPVPEQGAKLVACLCILLLTFVNCYSVKAATRVQDFFAAAKLLALTLIIIIGFVKIGQGGTDELLPENSFKGSSYEFGNIGLALYSGLFAYGGWNYLNFVTEEMIEPYKNLPRAIIISLPIVTTVYVLTNLAYFTTISPEDMLSSEAVAVDFGNYHLGPMAWIIPVFVGLSCFGSVNGSLFTSSSRPMCPLIVLVCPGCVPCRTLTPVEEASRQNQKLQASYEARVARLAPGQASQKTSLVSLDLAEPISVITSCLNPKGQFTVPGKSFHTLPLLLQPVRIDRIKTFNVKVERFSTEHWSSWSSWSWEEFLTSC</sequence>
<name>A0A3B5LC88_9TELE</name>
<evidence type="ECO:0000313" key="10">
    <source>
        <dbReference type="Ensembl" id="ENSXCOP00000008145.1"/>
    </source>
</evidence>
<dbReference type="STRING" id="32473.ENSXCOP00000008145"/>
<keyword evidence="7 9" id="KW-1133">Transmembrane helix</keyword>
<organism evidence="10 11">
    <name type="scientific">Xiphophorus couchianus</name>
    <name type="common">Monterrey platyfish</name>
    <dbReference type="NCBI Taxonomy" id="32473"/>
    <lineage>
        <taxon>Eukaryota</taxon>
        <taxon>Metazoa</taxon>
        <taxon>Chordata</taxon>
        <taxon>Craniata</taxon>
        <taxon>Vertebrata</taxon>
        <taxon>Euteleostomi</taxon>
        <taxon>Actinopterygii</taxon>
        <taxon>Neopterygii</taxon>
        <taxon>Teleostei</taxon>
        <taxon>Neoteleostei</taxon>
        <taxon>Acanthomorphata</taxon>
        <taxon>Ovalentaria</taxon>
        <taxon>Atherinomorphae</taxon>
        <taxon>Cyprinodontiformes</taxon>
        <taxon>Poeciliidae</taxon>
        <taxon>Poeciliinae</taxon>
        <taxon>Xiphophorus</taxon>
    </lineage>
</organism>
<feature type="transmembrane region" description="Helical" evidence="9">
    <location>
        <begin position="265"/>
        <end position="286"/>
    </location>
</feature>
<evidence type="ECO:0000313" key="11">
    <source>
        <dbReference type="Proteomes" id="UP000261380"/>
    </source>
</evidence>
<dbReference type="GeneTree" id="ENSGT00940000155581"/>
<keyword evidence="11" id="KW-1185">Reference proteome</keyword>
<dbReference type="InterPro" id="IPR050598">
    <property type="entry name" value="AminoAcid_Transporter"/>
</dbReference>
<feature type="transmembrane region" description="Helical" evidence="9">
    <location>
        <begin position="228"/>
        <end position="245"/>
    </location>
</feature>
<comment type="subcellular location">
    <subcellularLocation>
        <location evidence="1">Cell membrane</location>
        <topology evidence="1">Multi-pass membrane protein</topology>
    </subcellularLocation>
</comment>
<protein>
    <submittedName>
        <fullName evidence="10">Solute carrier family 7 member 5</fullName>
    </submittedName>
</protein>
<feature type="transmembrane region" description="Helical" evidence="9">
    <location>
        <begin position="135"/>
        <end position="151"/>
    </location>
</feature>
<proteinExistence type="inferred from homology"/>
<accession>A0A3B5LC88</accession>
<keyword evidence="5 9" id="KW-0812">Transmembrane</keyword>
<dbReference type="Proteomes" id="UP000261380">
    <property type="component" value="Unplaced"/>
</dbReference>
<comment type="similarity">
    <text evidence="2">Belongs to the amino acid-polyamine-organocation (APC) superfamily. L-type amino acid transporter (LAT) (TC 2.A.3.8) family.</text>
</comment>
<evidence type="ECO:0000256" key="7">
    <source>
        <dbReference type="ARBA" id="ARBA00022989"/>
    </source>
</evidence>
<evidence type="ECO:0000256" key="6">
    <source>
        <dbReference type="ARBA" id="ARBA00022970"/>
    </source>
</evidence>
<dbReference type="FunFam" id="1.20.1740.10:FF:000003">
    <property type="entry name" value="Y+L amino acid transporter 1 isoform X1"/>
    <property type="match status" value="1"/>
</dbReference>
<dbReference type="GO" id="GO:0015175">
    <property type="term" value="F:neutral L-amino acid transmembrane transporter activity"/>
    <property type="evidence" value="ECO:0007669"/>
    <property type="project" value="TreeGrafter"/>
</dbReference>
<dbReference type="GO" id="GO:0015179">
    <property type="term" value="F:L-amino acid transmembrane transporter activity"/>
    <property type="evidence" value="ECO:0007669"/>
    <property type="project" value="TreeGrafter"/>
</dbReference>
<feature type="transmembrane region" description="Helical" evidence="9">
    <location>
        <begin position="187"/>
        <end position="208"/>
    </location>
</feature>